<dbReference type="PANTHER" id="PTHR37815">
    <property type="entry name" value="UPF0397 PROTEIN BC_2624-RELATED"/>
    <property type="match status" value="1"/>
</dbReference>
<keyword evidence="4 5" id="KW-0472">Membrane</keyword>
<dbReference type="InterPro" id="IPR022914">
    <property type="entry name" value="UPF0397"/>
</dbReference>
<dbReference type="Proteomes" id="UP000682111">
    <property type="component" value="Unassembled WGS sequence"/>
</dbReference>
<dbReference type="RefSeq" id="WP_095312840.1">
    <property type="nucleotide sequence ID" value="NZ_BORC01000009.1"/>
</dbReference>
<reference evidence="6" key="1">
    <citation type="submission" date="2021-03" db="EMBL/GenBank/DDBJ databases">
        <title>Antimicrobial resistance genes in bacteria isolated from Japanese honey, and their potential for conferring macrolide and lincosamide resistance in the American foulbrood pathogen Paenibacillus larvae.</title>
        <authorList>
            <person name="Okamoto M."/>
            <person name="Kumagai M."/>
            <person name="Kanamori H."/>
            <person name="Takamatsu D."/>
        </authorList>
    </citation>
    <scope>NUCLEOTIDE SEQUENCE</scope>
    <source>
        <strain evidence="6">J27TS8</strain>
    </source>
</reference>
<dbReference type="NCBIfam" id="NF010182">
    <property type="entry name" value="PRK13661.1"/>
    <property type="match status" value="1"/>
</dbReference>
<evidence type="ECO:0000256" key="5">
    <source>
        <dbReference type="HAMAP-Rule" id="MF_01572"/>
    </source>
</evidence>
<evidence type="ECO:0000256" key="4">
    <source>
        <dbReference type="ARBA" id="ARBA00023136"/>
    </source>
</evidence>
<name>A0A919WLH0_9BACI</name>
<feature type="transmembrane region" description="Helical" evidence="5">
    <location>
        <begin position="145"/>
        <end position="172"/>
    </location>
</feature>
<dbReference type="InterPro" id="IPR009825">
    <property type="entry name" value="ECF_substrate-spec-like"/>
</dbReference>
<dbReference type="PANTHER" id="PTHR37815:SF3">
    <property type="entry name" value="UPF0397 PROTEIN SPR0429"/>
    <property type="match status" value="1"/>
</dbReference>
<accession>A0A919WLH0</accession>
<dbReference type="OrthoDB" id="4550662at2"/>
<proteinExistence type="inferred from homology"/>
<evidence type="ECO:0000256" key="2">
    <source>
        <dbReference type="ARBA" id="ARBA00022692"/>
    </source>
</evidence>
<feature type="transmembrane region" description="Helical" evidence="5">
    <location>
        <begin position="77"/>
        <end position="96"/>
    </location>
</feature>
<evidence type="ECO:0000256" key="1">
    <source>
        <dbReference type="ARBA" id="ARBA00022475"/>
    </source>
</evidence>
<protein>
    <recommendedName>
        <fullName evidence="5">UPF0397 protein J27TS8_39170</fullName>
    </recommendedName>
</protein>
<dbReference type="GO" id="GO:0005886">
    <property type="term" value="C:plasma membrane"/>
    <property type="evidence" value="ECO:0007669"/>
    <property type="project" value="UniProtKB-SubCell"/>
</dbReference>
<evidence type="ECO:0000313" key="6">
    <source>
        <dbReference type="EMBL" id="GIN63924.1"/>
    </source>
</evidence>
<dbReference type="Pfam" id="PF07155">
    <property type="entry name" value="ECF-ribofla_trS"/>
    <property type="match status" value="1"/>
</dbReference>
<dbReference type="Gene3D" id="1.10.1760.20">
    <property type="match status" value="1"/>
</dbReference>
<keyword evidence="3 5" id="KW-1133">Transmembrane helix</keyword>
<evidence type="ECO:0000256" key="3">
    <source>
        <dbReference type="ARBA" id="ARBA00022989"/>
    </source>
</evidence>
<feature type="transmembrane region" description="Helical" evidence="5">
    <location>
        <begin position="6"/>
        <end position="25"/>
    </location>
</feature>
<organism evidence="6 7">
    <name type="scientific">Robertmurraya siralis</name>
    <dbReference type="NCBI Taxonomy" id="77777"/>
    <lineage>
        <taxon>Bacteria</taxon>
        <taxon>Bacillati</taxon>
        <taxon>Bacillota</taxon>
        <taxon>Bacilli</taxon>
        <taxon>Bacillales</taxon>
        <taxon>Bacillaceae</taxon>
        <taxon>Robertmurraya</taxon>
    </lineage>
</organism>
<dbReference type="HAMAP" id="MF_01572">
    <property type="entry name" value="UPF0397"/>
    <property type="match status" value="1"/>
</dbReference>
<evidence type="ECO:0000313" key="7">
    <source>
        <dbReference type="Proteomes" id="UP000682111"/>
    </source>
</evidence>
<comment type="similarity">
    <text evidence="5">Belongs to the UPF0397 family.</text>
</comment>
<keyword evidence="1 5" id="KW-1003">Cell membrane</keyword>
<comment type="subcellular location">
    <subcellularLocation>
        <location evidence="5">Cell membrane</location>
        <topology evidence="5">Multi-pass membrane protein</topology>
    </subcellularLocation>
</comment>
<dbReference type="AlphaFoldDB" id="A0A919WLH0"/>
<keyword evidence="7" id="KW-1185">Reference proteome</keyword>
<feature type="transmembrane region" description="Helical" evidence="5">
    <location>
        <begin position="116"/>
        <end position="139"/>
    </location>
</feature>
<dbReference type="EMBL" id="BORC01000009">
    <property type="protein sequence ID" value="GIN63924.1"/>
    <property type="molecule type" value="Genomic_DNA"/>
</dbReference>
<keyword evidence="2 5" id="KW-0812">Transmembrane</keyword>
<gene>
    <name evidence="6" type="ORF">J27TS8_39170</name>
</gene>
<comment type="caution">
    <text evidence="6">The sequence shown here is derived from an EMBL/GenBank/DDBJ whole genome shotgun (WGS) entry which is preliminary data.</text>
</comment>
<feature type="transmembrane region" description="Helical" evidence="5">
    <location>
        <begin position="45"/>
        <end position="65"/>
    </location>
</feature>
<sequence>MNRNYLSIKTIVAIGIGAALFMILAKFASIPSPIPNTSIQTSYAFLALMAAVFGPIAGGLIGFIGHALNDAISYGSVWWSWVIVSLFVGATIGLFAKRINIEAGGFTVKKVITFNVIQAVAQGIGWFLIAPALDILIYAEPANKVFAQGVFAGLSNIVTVGVLGTILLFAYAKTRSQSNSLHKEL</sequence>